<proteinExistence type="predicted"/>
<name>A0A443NWC4_9MAGN</name>
<sequence length="98" mass="11071">MNGSDYLCRSKERHQIISLKIPRNTFQSSSRRKTTKIARDFVVEKTAAVFTCASPDRCLATSPRFQIFLEVLAVEVLKSHLSCVLTAQCTKFLFCNAP</sequence>
<dbReference type="Proteomes" id="UP000283530">
    <property type="component" value="Unassembled WGS sequence"/>
</dbReference>
<keyword evidence="2" id="KW-1185">Reference proteome</keyword>
<comment type="caution">
    <text evidence="1">The sequence shown here is derived from an EMBL/GenBank/DDBJ whole genome shotgun (WGS) entry which is preliminary data.</text>
</comment>
<reference evidence="1 2" key="1">
    <citation type="journal article" date="2019" name="Nat. Plants">
        <title>Stout camphor tree genome fills gaps in understanding of flowering plant genome evolution.</title>
        <authorList>
            <person name="Chaw S.M."/>
            <person name="Liu Y.C."/>
            <person name="Wu Y.W."/>
            <person name="Wang H.Y."/>
            <person name="Lin C.I."/>
            <person name="Wu C.S."/>
            <person name="Ke H.M."/>
            <person name="Chang L.Y."/>
            <person name="Hsu C.Y."/>
            <person name="Yang H.T."/>
            <person name="Sudianto E."/>
            <person name="Hsu M.H."/>
            <person name="Wu K.P."/>
            <person name="Wang L.N."/>
            <person name="Leebens-Mack J.H."/>
            <person name="Tsai I.J."/>
        </authorList>
    </citation>
    <scope>NUCLEOTIDE SEQUENCE [LARGE SCALE GENOMIC DNA]</scope>
    <source>
        <strain evidence="2">cv. Chaw 1501</strain>
        <tissue evidence="1">Young leaves</tissue>
    </source>
</reference>
<accession>A0A443NWC4</accession>
<dbReference type="EMBL" id="QPKB01000004">
    <property type="protein sequence ID" value="RWR82850.1"/>
    <property type="molecule type" value="Genomic_DNA"/>
</dbReference>
<evidence type="ECO:0000313" key="1">
    <source>
        <dbReference type="EMBL" id="RWR82850.1"/>
    </source>
</evidence>
<dbReference type="AlphaFoldDB" id="A0A443NWC4"/>
<protein>
    <submittedName>
        <fullName evidence="1">Uncharacterized protein</fullName>
    </submittedName>
</protein>
<organism evidence="1 2">
    <name type="scientific">Cinnamomum micranthum f. kanehirae</name>
    <dbReference type="NCBI Taxonomy" id="337451"/>
    <lineage>
        <taxon>Eukaryota</taxon>
        <taxon>Viridiplantae</taxon>
        <taxon>Streptophyta</taxon>
        <taxon>Embryophyta</taxon>
        <taxon>Tracheophyta</taxon>
        <taxon>Spermatophyta</taxon>
        <taxon>Magnoliopsida</taxon>
        <taxon>Magnoliidae</taxon>
        <taxon>Laurales</taxon>
        <taxon>Lauraceae</taxon>
        <taxon>Cinnamomum</taxon>
    </lineage>
</organism>
<gene>
    <name evidence="1" type="ORF">CKAN_01158600</name>
</gene>
<evidence type="ECO:0000313" key="2">
    <source>
        <dbReference type="Proteomes" id="UP000283530"/>
    </source>
</evidence>